<feature type="chain" id="PRO_5034908862" evidence="9">
    <location>
        <begin position="22"/>
        <end position="297"/>
    </location>
</feature>
<protein>
    <submittedName>
        <fullName evidence="11">TNF receptor superfamily member 6b</fullName>
    </submittedName>
</protein>
<evidence type="ECO:0000256" key="5">
    <source>
        <dbReference type="ARBA" id="ARBA00022737"/>
    </source>
</evidence>
<feature type="disulfide bond" evidence="8">
    <location>
        <begin position="85"/>
        <end position="103"/>
    </location>
</feature>
<evidence type="ECO:0000256" key="7">
    <source>
        <dbReference type="ARBA" id="ARBA00023180"/>
    </source>
</evidence>
<keyword evidence="12" id="KW-1185">Reference proteome</keyword>
<dbReference type="GO" id="GO:0005576">
    <property type="term" value="C:extracellular region"/>
    <property type="evidence" value="ECO:0007669"/>
    <property type="project" value="UniProtKB-SubCell"/>
</dbReference>
<feature type="domain" description="TNFR-Cys" evidence="10">
    <location>
        <begin position="62"/>
        <end position="103"/>
    </location>
</feature>
<keyword evidence="2" id="KW-0964">Secreted</keyword>
<dbReference type="SMART" id="SM00208">
    <property type="entry name" value="TNFR"/>
    <property type="match status" value="4"/>
</dbReference>
<evidence type="ECO:0000313" key="12">
    <source>
        <dbReference type="Proteomes" id="UP000694406"/>
    </source>
</evidence>
<evidence type="ECO:0000259" key="10">
    <source>
        <dbReference type="PROSITE" id="PS50050"/>
    </source>
</evidence>
<accession>A0A8C5S2D4</accession>
<proteinExistence type="predicted"/>
<feature type="disulfide bond" evidence="8">
    <location>
        <begin position="63"/>
        <end position="78"/>
    </location>
</feature>
<keyword evidence="4 9" id="KW-0732">Signal</keyword>
<evidence type="ECO:0000256" key="6">
    <source>
        <dbReference type="ARBA" id="ARBA00023157"/>
    </source>
</evidence>
<comment type="caution">
    <text evidence="8">Lacks conserved residue(s) required for the propagation of feature annotation.</text>
</comment>
<reference evidence="11" key="1">
    <citation type="submission" date="2025-08" db="UniProtKB">
        <authorList>
            <consortium name="Ensembl"/>
        </authorList>
    </citation>
    <scope>IDENTIFICATION</scope>
</reference>
<dbReference type="Proteomes" id="UP000694406">
    <property type="component" value="Unplaced"/>
</dbReference>
<evidence type="ECO:0000256" key="3">
    <source>
        <dbReference type="ARBA" id="ARBA00022703"/>
    </source>
</evidence>
<dbReference type="Gene3D" id="2.10.50.10">
    <property type="entry name" value="Tumor Necrosis Factor Receptor, subunit A, domain 2"/>
    <property type="match status" value="3"/>
</dbReference>
<keyword evidence="7" id="KW-0325">Glycoprotein</keyword>
<dbReference type="PANTHER" id="PTHR23097">
    <property type="entry name" value="TUMOR NECROSIS FACTOR RECEPTOR SUPERFAMILY MEMBER"/>
    <property type="match status" value="1"/>
</dbReference>
<dbReference type="InterPro" id="IPR001368">
    <property type="entry name" value="TNFR/NGFR_Cys_rich_reg"/>
</dbReference>
<comment type="subcellular location">
    <subcellularLocation>
        <location evidence="1">Secreted</location>
    </subcellularLocation>
</comment>
<dbReference type="PROSITE" id="PS50050">
    <property type="entry name" value="TNFR_NGFR_2"/>
    <property type="match status" value="1"/>
</dbReference>
<evidence type="ECO:0000256" key="2">
    <source>
        <dbReference type="ARBA" id="ARBA00022525"/>
    </source>
</evidence>
<keyword evidence="6 8" id="KW-1015">Disulfide bond</keyword>
<evidence type="ECO:0000313" key="11">
    <source>
        <dbReference type="Ensembl" id="ENSLLTP00000012188.1"/>
    </source>
</evidence>
<dbReference type="Ensembl" id="ENSLLTT00000012662.1">
    <property type="protein sequence ID" value="ENSLLTP00000012188.1"/>
    <property type="gene ID" value="ENSLLTG00000009348.1"/>
</dbReference>
<feature type="signal peptide" evidence="9">
    <location>
        <begin position="1"/>
        <end position="21"/>
    </location>
</feature>
<evidence type="ECO:0000256" key="9">
    <source>
        <dbReference type="SAM" id="SignalP"/>
    </source>
</evidence>
<evidence type="ECO:0000256" key="8">
    <source>
        <dbReference type="PROSITE-ProRule" id="PRU00206"/>
    </source>
</evidence>
<organism evidence="11 12">
    <name type="scientific">Laticauda laticaudata</name>
    <name type="common">Blue-ringed sea krait</name>
    <name type="synonym">Blue-lipped sea krait</name>
    <dbReference type="NCBI Taxonomy" id="8630"/>
    <lineage>
        <taxon>Eukaryota</taxon>
        <taxon>Metazoa</taxon>
        <taxon>Chordata</taxon>
        <taxon>Craniata</taxon>
        <taxon>Vertebrata</taxon>
        <taxon>Euteleostomi</taxon>
        <taxon>Lepidosauria</taxon>
        <taxon>Squamata</taxon>
        <taxon>Bifurcata</taxon>
        <taxon>Unidentata</taxon>
        <taxon>Episquamata</taxon>
        <taxon>Toxicofera</taxon>
        <taxon>Serpentes</taxon>
        <taxon>Colubroidea</taxon>
        <taxon>Elapidae</taxon>
        <taxon>Laticaudinae</taxon>
        <taxon>Laticauda</taxon>
    </lineage>
</organism>
<feature type="repeat" description="TNFR-Cys" evidence="8">
    <location>
        <begin position="62"/>
        <end position="103"/>
    </location>
</feature>
<evidence type="ECO:0000256" key="4">
    <source>
        <dbReference type="ARBA" id="ARBA00022729"/>
    </source>
</evidence>
<dbReference type="InterPro" id="IPR034023">
    <property type="entry name" value="TNFRSF6B_N"/>
</dbReference>
<dbReference type="PANTHER" id="PTHR23097:SF116">
    <property type="entry name" value="TUMOR NECROSIS FACTOR RECEPTOR SUPERFAMILY MEMBER 6B"/>
    <property type="match status" value="1"/>
</dbReference>
<keyword evidence="3" id="KW-0053">Apoptosis</keyword>
<dbReference type="CDD" id="cd10575">
    <property type="entry name" value="TNFRSF6B"/>
    <property type="match status" value="1"/>
</dbReference>
<evidence type="ECO:0000256" key="1">
    <source>
        <dbReference type="ARBA" id="ARBA00004613"/>
    </source>
</evidence>
<dbReference type="AlphaFoldDB" id="A0A8C5S2D4"/>
<gene>
    <name evidence="11" type="primary">TNFRSF6B</name>
</gene>
<keyword evidence="5" id="KW-0677">Repeat</keyword>
<dbReference type="GO" id="GO:0006915">
    <property type="term" value="P:apoptotic process"/>
    <property type="evidence" value="ECO:0007669"/>
    <property type="project" value="UniProtKB-KW"/>
</dbReference>
<name>A0A8C5S2D4_LATLA</name>
<dbReference type="SUPFAM" id="SSF57586">
    <property type="entry name" value="TNF receptor-like"/>
    <property type="match status" value="2"/>
</dbReference>
<dbReference type="InterPro" id="IPR052459">
    <property type="entry name" value="TNFRSF_decoy_receptor"/>
</dbReference>
<sequence>MQNLCQWMIWSILLWSTLTHASPPTFEWKDPNTHEKLLCEKCPPGMSMAKPCTRDMGTKCKPCANEHYTQYWNYVDRCLYCNIHCNILEVEVGSCNRTHNRVCECKPGYHAESLFCIKHSKCPAGSGVVKPGNAQEDTQCRVCPQGTFSSNHSSTKPCQPHQNCSAQGLWVNVPGTRFHDTYCTSCRADKGWEEGSGIGNCHEAALDFVAFQLKSPRRLRRFYRKLTQTLPGTEKKSIEELQVDLHSYLLQLKNLHGKERAWDMVQVVLAKMKLEHILKNVQRSFSGYLINIGKLGH</sequence>
<reference evidence="11" key="2">
    <citation type="submission" date="2025-09" db="UniProtKB">
        <authorList>
            <consortium name="Ensembl"/>
        </authorList>
    </citation>
    <scope>IDENTIFICATION</scope>
</reference>
<dbReference type="Pfam" id="PF00020">
    <property type="entry name" value="TNFR_c6"/>
    <property type="match status" value="3"/>
</dbReference>
<dbReference type="GeneTree" id="ENSGT00940000162635"/>